<dbReference type="RefSeq" id="WP_235616802.1">
    <property type="nucleotide sequence ID" value="NZ_BFCH01000018.1"/>
</dbReference>
<dbReference type="EMBL" id="BQYH01000005">
    <property type="protein sequence ID" value="GKU71374.1"/>
    <property type="molecule type" value="Genomic_DNA"/>
</dbReference>
<dbReference type="Proteomes" id="UP001139505">
    <property type="component" value="Unassembled WGS sequence"/>
</dbReference>
<feature type="transmembrane region" description="Helical" evidence="1">
    <location>
        <begin position="236"/>
        <end position="258"/>
    </location>
</feature>
<reference evidence="4" key="2">
    <citation type="submission" date="2018-04" db="EMBL/GenBank/DDBJ databases">
        <title>Draft genome sequence of Mycobacterium montefiorense isolated from Japanese black salamander.</title>
        <authorList>
            <person name="Fukano H."/>
            <person name="Yoshida M."/>
            <person name="Shimizu A."/>
            <person name="Iwao H."/>
            <person name="Kurata O."/>
            <person name="Katayama Y."/>
            <person name="Omatsu T."/>
            <person name="Mizutani T."/>
            <person name="Wada S."/>
            <person name="Hoshino Y."/>
        </authorList>
    </citation>
    <scope>NUCLEOTIDE SEQUENCE [LARGE SCALE GENOMIC DNA]</scope>
    <source>
        <strain evidence="4">BS</strain>
    </source>
</reference>
<feature type="transmembrane region" description="Helical" evidence="1">
    <location>
        <begin position="270"/>
        <end position="291"/>
    </location>
</feature>
<feature type="transmembrane region" description="Helical" evidence="1">
    <location>
        <begin position="303"/>
        <end position="320"/>
    </location>
</feature>
<feature type="transmembrane region" description="Helical" evidence="1">
    <location>
        <begin position="119"/>
        <end position="136"/>
    </location>
</feature>
<name>A0AA37PK51_9MYCO</name>
<reference evidence="3" key="3">
    <citation type="journal article" date="2022" name="Microbiol. Resour. Announc.">
        <title>Draft Genome Sequences of Eight Mycobacterium montefiorense Strains Isolated from Salamanders in Captivity.</title>
        <authorList>
            <person name="Komine T."/>
            <person name="Ihara H."/>
            <person name="Fukano H."/>
            <person name="Hoshino Y."/>
            <person name="Kurata O."/>
            <person name="Wada S."/>
        </authorList>
    </citation>
    <scope>NUCLEOTIDE SEQUENCE</scope>
    <source>
        <strain evidence="3">NJB18185</strain>
    </source>
</reference>
<reference evidence="3" key="4">
    <citation type="submission" date="2022-04" db="EMBL/GenBank/DDBJ databases">
        <authorList>
            <person name="Komine T."/>
            <person name="Fukano H."/>
            <person name="Wada S."/>
        </authorList>
    </citation>
    <scope>NUCLEOTIDE SEQUENCE</scope>
    <source>
        <strain evidence="3">NJB18185</strain>
    </source>
</reference>
<dbReference type="EMBL" id="BFCH01000018">
    <property type="protein sequence ID" value="GBG39120.1"/>
    <property type="molecule type" value="Genomic_DNA"/>
</dbReference>
<evidence type="ECO:0000313" key="2">
    <source>
        <dbReference type="EMBL" id="GBG39120.1"/>
    </source>
</evidence>
<dbReference type="Proteomes" id="UP000245060">
    <property type="component" value="Unassembled WGS sequence"/>
</dbReference>
<feature type="transmembrane region" description="Helical" evidence="1">
    <location>
        <begin position="176"/>
        <end position="197"/>
    </location>
</feature>
<dbReference type="PANTHER" id="PTHR40761:SF1">
    <property type="entry name" value="CONSERVED INTEGRAL MEMBRANE ALANINE VALINE AND LEUCINE RICH PROTEIN-RELATED"/>
    <property type="match status" value="1"/>
</dbReference>
<gene>
    <name evidence="2" type="ORF">MmonteBS_34920</name>
    <name evidence="3" type="ORF">NJB18185_11500</name>
</gene>
<feature type="transmembrane region" description="Helical" evidence="1">
    <location>
        <begin position="43"/>
        <end position="66"/>
    </location>
</feature>
<dbReference type="AlphaFoldDB" id="A0AA37PK51"/>
<sequence>MPARLVRGDPGAIAERGCATLYPVGPELAALQSGVPVRNMGWVISHAVAICSGLLAAFWAAVGIVVRQRAAQNVAAGDDLTGPTVTNVVRQPLWWAGLLAAIAGFVFQALALAHGSLMLVQPLLVSSLLFALPLSARLCHQRITRAEWSWAIVLTVALAAFLLVGQPREGYNRPPIPSWTLAVLLTAPLVIACLVVARRTIGRPRAMLLAVAVAVLLGVVAVLTKICTHRYAVGGWHALLTVPAPYLLVVLAVAVTMVQSSAFHAGALQASVPIMLVGEPVVAVVLGVVVLGEHLEVRGSATLGLLVAVVAMVASTIALARDQAPGADGTTAKAVGAQGANEDGVVCT</sequence>
<feature type="transmembrane region" description="Helical" evidence="1">
    <location>
        <begin position="148"/>
        <end position="164"/>
    </location>
</feature>
<evidence type="ECO:0000313" key="4">
    <source>
        <dbReference type="Proteomes" id="UP000245060"/>
    </source>
</evidence>
<keyword evidence="1" id="KW-1133">Transmembrane helix</keyword>
<dbReference type="PANTHER" id="PTHR40761">
    <property type="entry name" value="CONSERVED INTEGRAL MEMBRANE ALANINE VALINE AND LEUCINE RICH PROTEIN-RELATED"/>
    <property type="match status" value="1"/>
</dbReference>
<evidence type="ECO:0000313" key="5">
    <source>
        <dbReference type="Proteomes" id="UP001139505"/>
    </source>
</evidence>
<keyword evidence="4" id="KW-1185">Reference proteome</keyword>
<feature type="transmembrane region" description="Helical" evidence="1">
    <location>
        <begin position="206"/>
        <end position="224"/>
    </location>
</feature>
<evidence type="ECO:0000313" key="3">
    <source>
        <dbReference type="EMBL" id="GKU71374.1"/>
    </source>
</evidence>
<keyword evidence="1" id="KW-0812">Transmembrane</keyword>
<accession>A0AA37PK51</accession>
<reference evidence="2" key="1">
    <citation type="journal article" date="2018" name="Genome Announc.">
        <title>Draft Genome Sequence of Mycobacterium montefiorense Isolated from Japanese Black Salamander (Hynobius nigrescens).</title>
        <authorList>
            <person name="Fukano H."/>
            <person name="Yoshida M."/>
            <person name="Shimizu A."/>
            <person name="Iwao H."/>
            <person name="Katayama Y."/>
            <person name="Omatsu T."/>
            <person name="Mizutani T."/>
            <person name="Kurata O."/>
            <person name="Wada S."/>
            <person name="Hoshino Y."/>
        </authorList>
    </citation>
    <scope>NUCLEOTIDE SEQUENCE</scope>
    <source>
        <strain evidence="2">BS</strain>
    </source>
</reference>
<dbReference type="NCBIfam" id="NF038012">
    <property type="entry name" value="DMT_1"/>
    <property type="match status" value="1"/>
</dbReference>
<feature type="transmembrane region" description="Helical" evidence="1">
    <location>
        <begin position="93"/>
        <end position="113"/>
    </location>
</feature>
<organism evidence="3 5">
    <name type="scientific">Mycobacterium montefiorense</name>
    <dbReference type="NCBI Taxonomy" id="154654"/>
    <lineage>
        <taxon>Bacteria</taxon>
        <taxon>Bacillati</taxon>
        <taxon>Actinomycetota</taxon>
        <taxon>Actinomycetes</taxon>
        <taxon>Mycobacteriales</taxon>
        <taxon>Mycobacteriaceae</taxon>
        <taxon>Mycobacterium</taxon>
        <taxon>Mycobacterium simiae complex</taxon>
    </lineage>
</organism>
<comment type="caution">
    <text evidence="3">The sequence shown here is derived from an EMBL/GenBank/DDBJ whole genome shotgun (WGS) entry which is preliminary data.</text>
</comment>
<protein>
    <submittedName>
        <fullName evidence="3">Uncharacterized protein</fullName>
    </submittedName>
</protein>
<keyword evidence="1" id="KW-0472">Membrane</keyword>
<evidence type="ECO:0000256" key="1">
    <source>
        <dbReference type="SAM" id="Phobius"/>
    </source>
</evidence>
<proteinExistence type="predicted"/>